<dbReference type="InterPro" id="IPR047960">
    <property type="entry name" value="Transpos_IS1380"/>
</dbReference>
<evidence type="ECO:0000313" key="2">
    <source>
        <dbReference type="EMBL" id="MFC0593681.1"/>
    </source>
</evidence>
<protein>
    <submittedName>
        <fullName evidence="2">IS1380 family transposase</fullName>
    </submittedName>
</protein>
<proteinExistence type="predicted"/>
<dbReference type="EMBL" id="JBHLTN010000029">
    <property type="protein sequence ID" value="MFC0593681.1"/>
    <property type="molecule type" value="Genomic_DNA"/>
</dbReference>
<feature type="domain" description="Transposase DDE" evidence="1">
    <location>
        <begin position="46"/>
        <end position="447"/>
    </location>
</feature>
<dbReference type="InterPro" id="IPR025668">
    <property type="entry name" value="Tnp_DDE_dom"/>
</dbReference>
<dbReference type="NCBIfam" id="NF033539">
    <property type="entry name" value="transpos_IS1380"/>
    <property type="match status" value="1"/>
</dbReference>
<dbReference type="SUPFAM" id="SSF53098">
    <property type="entry name" value="Ribonuclease H-like"/>
    <property type="match status" value="1"/>
</dbReference>
<dbReference type="Pfam" id="PF13701">
    <property type="entry name" value="DDE_Tnp_1_4"/>
    <property type="match status" value="1"/>
</dbReference>
<accession>A0ABV6PV24</accession>
<keyword evidence="3" id="KW-1185">Reference proteome</keyword>
<organism evidence="2 3">
    <name type="scientific">Ottowia pentelensis</name>
    <dbReference type="NCBI Taxonomy" id="511108"/>
    <lineage>
        <taxon>Bacteria</taxon>
        <taxon>Pseudomonadati</taxon>
        <taxon>Pseudomonadota</taxon>
        <taxon>Betaproteobacteria</taxon>
        <taxon>Burkholderiales</taxon>
        <taxon>Comamonadaceae</taxon>
        <taxon>Ottowia</taxon>
    </lineage>
</organism>
<dbReference type="Proteomes" id="UP001589834">
    <property type="component" value="Unassembled WGS sequence"/>
</dbReference>
<comment type="caution">
    <text evidence="2">The sequence shown here is derived from an EMBL/GenBank/DDBJ whole genome shotgun (WGS) entry which is preliminary data.</text>
</comment>
<reference evidence="2 3" key="1">
    <citation type="submission" date="2024-09" db="EMBL/GenBank/DDBJ databases">
        <authorList>
            <person name="Sun Q."/>
            <person name="Mori K."/>
        </authorList>
    </citation>
    <scope>NUCLEOTIDE SEQUENCE [LARGE SCALE GENOMIC DNA]</scope>
    <source>
        <strain evidence="2 3">NCAIM B.02336</strain>
    </source>
</reference>
<gene>
    <name evidence="2" type="ORF">ACFFGG_14105</name>
</gene>
<dbReference type="InterPro" id="IPR012337">
    <property type="entry name" value="RNaseH-like_sf"/>
</dbReference>
<dbReference type="RefSeq" id="WP_217072248.1">
    <property type="nucleotide sequence ID" value="NZ_JBHLTN010000029.1"/>
</dbReference>
<sequence length="455" mass="50407">MRRIEVKQLDYDLTPVGGLALVGHYLKALGPQWTALERALPVRAGVSNSDVLRSYLGLLAQGKSDFDAVENYRGDKFFKESLGIGLLPSSPTLRQRLDGQAQALFEHVPGMIERLLGSQRPDYGVLPCGWLPLDVDTFAMDNGGTRKEGVGRTYAGVDGYCPLAAYLGAHGFCLELALRPGVQHSARETDFNLERVIPMAQRLSAGGPKAPILARLDAGFDSVALMRSIEACNQAGQPQVDWLIKWNPRSVDRAALLARLDVDANTQWHQPREGKRVTVWEEALQIEDISRPLRRVLRLVERTIDRHGQQLIVPEIDLEGWSTSLSAEPFNAEKIIALYADHGTHEQFHAEFKTDLDLERLPSGKFDTNYLVCQLAALAMDILRLMGQRGLLGPDAPVRHAAKRRRIKTVIQELIYRAGRIIESGRRLILGLGANDRAAQAFERLNGELFAAACG</sequence>
<evidence type="ECO:0000259" key="1">
    <source>
        <dbReference type="Pfam" id="PF13701"/>
    </source>
</evidence>
<name>A0ABV6PV24_9BURK</name>
<evidence type="ECO:0000313" key="3">
    <source>
        <dbReference type="Proteomes" id="UP001589834"/>
    </source>
</evidence>